<evidence type="ECO:0000313" key="1">
    <source>
        <dbReference type="EMBL" id="KRM47271.1"/>
    </source>
</evidence>
<organism evidence="1 2">
    <name type="scientific">Lentilactobacillus parabuchneri DSM 5707 = NBRC 107865</name>
    <dbReference type="NCBI Taxonomy" id="1423784"/>
    <lineage>
        <taxon>Bacteria</taxon>
        <taxon>Bacillati</taxon>
        <taxon>Bacillota</taxon>
        <taxon>Bacilli</taxon>
        <taxon>Lactobacillales</taxon>
        <taxon>Lactobacillaceae</taxon>
        <taxon>Lentilactobacillus</taxon>
    </lineage>
</organism>
<dbReference type="EMBL" id="AZGK01000002">
    <property type="protein sequence ID" value="KRM47271.1"/>
    <property type="molecule type" value="Genomic_DNA"/>
</dbReference>
<comment type="caution">
    <text evidence="1">The sequence shown here is derived from an EMBL/GenBank/DDBJ whole genome shotgun (WGS) entry which is preliminary data.</text>
</comment>
<proteinExistence type="predicted"/>
<reference evidence="1 2" key="1">
    <citation type="journal article" date="2015" name="Genome Announc.">
        <title>Expanding the biotechnology potential of lactobacilli through comparative genomics of 213 strains and associated genera.</title>
        <authorList>
            <person name="Sun Z."/>
            <person name="Harris H.M."/>
            <person name="McCann A."/>
            <person name="Guo C."/>
            <person name="Argimon S."/>
            <person name="Zhang W."/>
            <person name="Yang X."/>
            <person name="Jeffery I.B."/>
            <person name="Cooney J.C."/>
            <person name="Kagawa T.F."/>
            <person name="Liu W."/>
            <person name="Song Y."/>
            <person name="Salvetti E."/>
            <person name="Wrobel A."/>
            <person name="Rasinkangas P."/>
            <person name="Parkhill J."/>
            <person name="Rea M.C."/>
            <person name="O'Sullivan O."/>
            <person name="Ritari J."/>
            <person name="Douillard F.P."/>
            <person name="Paul Ross R."/>
            <person name="Yang R."/>
            <person name="Briner A.E."/>
            <person name="Felis G.E."/>
            <person name="de Vos W.M."/>
            <person name="Barrangou R."/>
            <person name="Klaenhammer T.R."/>
            <person name="Caufield P.W."/>
            <person name="Cui Y."/>
            <person name="Zhang H."/>
            <person name="O'Toole P.W."/>
        </authorList>
    </citation>
    <scope>NUCLEOTIDE SEQUENCE [LARGE SCALE GENOMIC DNA]</scope>
    <source>
        <strain evidence="1 2">DSM 5707</strain>
    </source>
</reference>
<dbReference type="AlphaFoldDB" id="A0A0R1YXA6"/>
<dbReference type="PATRIC" id="fig|1423784.4.peg.978"/>
<dbReference type="GeneID" id="69802951"/>
<protein>
    <submittedName>
        <fullName evidence="1">Uncharacterized protein</fullName>
    </submittedName>
</protein>
<accession>A0A0R1YXA6</accession>
<gene>
    <name evidence="1" type="ORF">FC51_GL000970</name>
</gene>
<name>A0A0R1YXA6_9LACO</name>
<sequence>MSPILPNKTEFIPQAPANEHEIFMAMRTYPDNVKVYHPHGRIDATSVFWHNKLHPTTQNFAVYVDPKATEQTVLFPRILGDIEKLAWKFSNNQMITRDYVPQHPFNQWLQTKRFRLVDTVLTAELATDQLNLKQTVQLNKNRILSFSQLMAQPTLLKRVLKQSLNDYRGQQRYDPAIAIPLADWQALISDKVVLDAPSVLLDDGGKPAAYSLLSGTSENIRLGLMSGNTAKGLNQLLNTQLAWIKNNSKNLSGYFHTNRQLDMKIIKSLPFNIENRYETLKRLS</sequence>
<dbReference type="Proteomes" id="UP000051957">
    <property type="component" value="Unassembled WGS sequence"/>
</dbReference>
<dbReference type="RefSeq" id="WP_057909884.1">
    <property type="nucleotide sequence ID" value="NZ_AZGK01000002.1"/>
</dbReference>
<evidence type="ECO:0000313" key="2">
    <source>
        <dbReference type="Proteomes" id="UP000051957"/>
    </source>
</evidence>